<dbReference type="SMART" id="SM00422">
    <property type="entry name" value="HTH_MERR"/>
    <property type="match status" value="1"/>
</dbReference>
<protein>
    <submittedName>
        <fullName evidence="3">DNA-binding transcriptional MerR regulator</fullName>
    </submittedName>
</protein>
<organism evidence="3 4">
    <name type="scientific">Streptosporangium album</name>
    <dbReference type="NCBI Taxonomy" id="47479"/>
    <lineage>
        <taxon>Bacteria</taxon>
        <taxon>Bacillati</taxon>
        <taxon>Actinomycetota</taxon>
        <taxon>Actinomycetes</taxon>
        <taxon>Streptosporangiales</taxon>
        <taxon>Streptosporangiaceae</taxon>
        <taxon>Streptosporangium</taxon>
    </lineage>
</organism>
<dbReference type="PANTHER" id="PTHR30204">
    <property type="entry name" value="REDOX-CYCLING DRUG-SENSING TRANSCRIPTIONAL ACTIVATOR SOXR"/>
    <property type="match status" value="1"/>
</dbReference>
<accession>A0A7W7RTL6</accession>
<name>A0A7W7RTL6_9ACTN</name>
<dbReference type="InterPro" id="IPR047057">
    <property type="entry name" value="MerR_fam"/>
</dbReference>
<dbReference type="PROSITE" id="PS50937">
    <property type="entry name" value="HTH_MERR_2"/>
    <property type="match status" value="1"/>
</dbReference>
<evidence type="ECO:0000259" key="2">
    <source>
        <dbReference type="PROSITE" id="PS50937"/>
    </source>
</evidence>
<reference evidence="3 4" key="1">
    <citation type="submission" date="2020-08" db="EMBL/GenBank/DDBJ databases">
        <title>Sequencing the genomes of 1000 actinobacteria strains.</title>
        <authorList>
            <person name="Klenk H.-P."/>
        </authorList>
    </citation>
    <scope>NUCLEOTIDE SEQUENCE [LARGE SCALE GENOMIC DNA]</scope>
    <source>
        <strain evidence="3 4">DSM 43023</strain>
    </source>
</reference>
<dbReference type="AlphaFoldDB" id="A0A7W7RTL6"/>
<dbReference type="InterPro" id="IPR009061">
    <property type="entry name" value="DNA-bd_dom_put_sf"/>
</dbReference>
<dbReference type="Pfam" id="PF00376">
    <property type="entry name" value="MerR"/>
    <property type="match status" value="1"/>
</dbReference>
<dbReference type="GO" id="GO:0003677">
    <property type="term" value="F:DNA binding"/>
    <property type="evidence" value="ECO:0007669"/>
    <property type="project" value="UniProtKB-KW"/>
</dbReference>
<dbReference type="GO" id="GO:0003700">
    <property type="term" value="F:DNA-binding transcription factor activity"/>
    <property type="evidence" value="ECO:0007669"/>
    <property type="project" value="InterPro"/>
</dbReference>
<dbReference type="InterPro" id="IPR000551">
    <property type="entry name" value="MerR-type_HTH_dom"/>
</dbReference>
<dbReference type="PANTHER" id="PTHR30204:SF97">
    <property type="entry name" value="MERR FAMILY REGULATORY PROTEIN"/>
    <property type="match status" value="1"/>
</dbReference>
<evidence type="ECO:0000256" key="1">
    <source>
        <dbReference type="ARBA" id="ARBA00023125"/>
    </source>
</evidence>
<dbReference type="SUPFAM" id="SSF46955">
    <property type="entry name" value="Putative DNA-binding domain"/>
    <property type="match status" value="1"/>
</dbReference>
<dbReference type="PROSITE" id="PS00552">
    <property type="entry name" value="HTH_MERR_1"/>
    <property type="match status" value="1"/>
</dbReference>
<keyword evidence="1 3" id="KW-0238">DNA-binding</keyword>
<proteinExistence type="predicted"/>
<dbReference type="Gene3D" id="1.10.1660.10">
    <property type="match status" value="1"/>
</dbReference>
<dbReference type="Proteomes" id="UP000534286">
    <property type="component" value="Unassembled WGS sequence"/>
</dbReference>
<evidence type="ECO:0000313" key="4">
    <source>
        <dbReference type="Proteomes" id="UP000534286"/>
    </source>
</evidence>
<sequence>MMSIGEFAELTGLSLKALRLYDEQGLLKPVSVDPWSRHRRYSASQFESATRLKALRAAGVPLAEAPPFLDDPRTAGVTLAEHRARLAAERQRQDAALDTLDRLLNGEGRNDWQVVERRAERQHWAGVALRVPGGDDLTEDDVECANEEVNEGFAALWGVLAESGNAPVGPFWSTLRAVPGSDTEVEVICCWPVAHPPPDGWAVPGWTVETGTVEAALELAVRWRFDDPMTMVDGAAHPAVLALLVAAEDRGLDVELSRLRQIGLLEQGESVGMEVALVIQK</sequence>
<gene>
    <name evidence="3" type="ORF">FHR32_002279</name>
</gene>
<dbReference type="RefSeq" id="WP_184754252.1">
    <property type="nucleotide sequence ID" value="NZ_BAABEK010000014.1"/>
</dbReference>
<comment type="caution">
    <text evidence="3">The sequence shown here is derived from an EMBL/GenBank/DDBJ whole genome shotgun (WGS) entry which is preliminary data.</text>
</comment>
<dbReference type="EMBL" id="JACHJU010000001">
    <property type="protein sequence ID" value="MBB4937974.1"/>
    <property type="molecule type" value="Genomic_DNA"/>
</dbReference>
<keyword evidence="4" id="KW-1185">Reference proteome</keyword>
<evidence type="ECO:0000313" key="3">
    <source>
        <dbReference type="EMBL" id="MBB4937974.1"/>
    </source>
</evidence>
<feature type="domain" description="HTH merR-type" evidence="2">
    <location>
        <begin position="1"/>
        <end position="71"/>
    </location>
</feature>